<keyword evidence="10" id="KW-1185">Reference proteome</keyword>
<feature type="region of interest" description="Disordered" evidence="7">
    <location>
        <begin position="1"/>
        <end position="20"/>
    </location>
</feature>
<dbReference type="GO" id="GO:0016251">
    <property type="term" value="F:RNA polymerase II general transcription initiation factor activity"/>
    <property type="evidence" value="ECO:0007669"/>
    <property type="project" value="TreeGrafter"/>
</dbReference>
<dbReference type="Pfam" id="PF04658">
    <property type="entry name" value="TAFII55_N"/>
    <property type="match status" value="1"/>
</dbReference>
<feature type="coiled-coil region" evidence="6">
    <location>
        <begin position="146"/>
        <end position="173"/>
    </location>
</feature>
<evidence type="ECO:0000256" key="7">
    <source>
        <dbReference type="SAM" id="MobiDB-lite"/>
    </source>
</evidence>
<dbReference type="SMART" id="SM01370">
    <property type="entry name" value="TAFII55_N"/>
    <property type="match status" value="1"/>
</dbReference>
<accession>A0A507FLN2</accession>
<keyword evidence="3" id="KW-0805">Transcription regulation</keyword>
<gene>
    <name evidence="9" type="ORF">CcCBS67573_g02189</name>
</gene>
<keyword evidence="4" id="KW-0804">Transcription</keyword>
<dbReference type="AlphaFoldDB" id="A0A507FLN2"/>
<dbReference type="CDD" id="cd08047">
    <property type="entry name" value="TAF7"/>
    <property type="match status" value="1"/>
</dbReference>
<dbReference type="GO" id="GO:0051123">
    <property type="term" value="P:RNA polymerase II preinitiation complex assembly"/>
    <property type="evidence" value="ECO:0007669"/>
    <property type="project" value="TreeGrafter"/>
</dbReference>
<evidence type="ECO:0000259" key="8">
    <source>
        <dbReference type="SMART" id="SM01370"/>
    </source>
</evidence>
<evidence type="ECO:0000256" key="3">
    <source>
        <dbReference type="ARBA" id="ARBA00023015"/>
    </source>
</evidence>
<feature type="compositionally biased region" description="Acidic residues" evidence="7">
    <location>
        <begin position="254"/>
        <end position="270"/>
    </location>
</feature>
<keyword evidence="5" id="KW-0539">Nucleus</keyword>
<evidence type="ECO:0000256" key="1">
    <source>
        <dbReference type="ARBA" id="ARBA00004123"/>
    </source>
</evidence>
<dbReference type="EMBL" id="QEAP01000044">
    <property type="protein sequence ID" value="TPX76535.1"/>
    <property type="molecule type" value="Genomic_DNA"/>
</dbReference>
<reference evidence="9 10" key="1">
    <citation type="journal article" date="2019" name="Sci. Rep.">
        <title>Comparative genomics of chytrid fungi reveal insights into the obligate biotrophic and pathogenic lifestyle of Synchytrium endobioticum.</title>
        <authorList>
            <person name="van de Vossenberg B.T.L.H."/>
            <person name="Warris S."/>
            <person name="Nguyen H.D.T."/>
            <person name="van Gent-Pelzer M.P.E."/>
            <person name="Joly D.L."/>
            <person name="van de Geest H.C."/>
            <person name="Bonants P.J.M."/>
            <person name="Smith D.S."/>
            <person name="Levesque C.A."/>
            <person name="van der Lee T.A.J."/>
        </authorList>
    </citation>
    <scope>NUCLEOTIDE SEQUENCE [LARGE SCALE GENOMIC DNA]</scope>
    <source>
        <strain evidence="9 10">CBS 675.73</strain>
    </source>
</reference>
<comment type="subcellular location">
    <subcellularLocation>
        <location evidence="1">Nucleus</location>
    </subcellularLocation>
</comment>
<dbReference type="InterPro" id="IPR006751">
    <property type="entry name" value="TAFII55_prot_cons_reg"/>
</dbReference>
<evidence type="ECO:0000313" key="9">
    <source>
        <dbReference type="EMBL" id="TPX76535.1"/>
    </source>
</evidence>
<feature type="compositionally biased region" description="Acidic residues" evidence="7">
    <location>
        <begin position="191"/>
        <end position="200"/>
    </location>
</feature>
<dbReference type="PANTHER" id="PTHR12228:SF0">
    <property type="entry name" value="TATA-BOX BINDING PROTEIN ASSOCIATED FACTOR 7"/>
    <property type="match status" value="1"/>
</dbReference>
<keyword evidence="6" id="KW-0175">Coiled coil</keyword>
<evidence type="ECO:0000256" key="6">
    <source>
        <dbReference type="SAM" id="Coils"/>
    </source>
</evidence>
<dbReference type="GO" id="GO:0005669">
    <property type="term" value="C:transcription factor TFIID complex"/>
    <property type="evidence" value="ECO:0007669"/>
    <property type="project" value="InterPro"/>
</dbReference>
<feature type="compositionally biased region" description="Acidic residues" evidence="7">
    <location>
        <begin position="220"/>
        <end position="247"/>
    </location>
</feature>
<dbReference type="Proteomes" id="UP000320333">
    <property type="component" value="Unassembled WGS sequence"/>
</dbReference>
<dbReference type="InterPro" id="IPR037817">
    <property type="entry name" value="TAF7"/>
</dbReference>
<comment type="caution">
    <text evidence="9">The sequence shown here is derived from an EMBL/GenBank/DDBJ whole genome shotgun (WGS) entry which is preliminary data.</text>
</comment>
<sequence>MSNVPNGKVKLKRESDKSTEVLPPVEEQLILRVGDPQLAATLKQIVKDREALDDLSLVFNDPRKGALRWKDTRYPMTLVDLPCIIESHKTWDNRQLYKIADISQMLVVESKNSSHAYVPREKADEFVWPHGISAPLLHVRKRRFRKRISKRAIENVEREVERLLQADEEAEDVTYEEVIETQDEGGNAENNGEDGQDEERVVDDEGFDSDDLVAAIEDELDEDGNEDGGDDEEMEEEDDDDALEDEEKPAGGASDDEGSDDEDEGEDEEMRELKEEIAELEETIAEKHQNLQEQTNPIMRNRFEMIVRKLNEELSKKKAALAALFPS</sequence>
<feature type="domain" description="TAFII55 protein conserved region" evidence="8">
    <location>
        <begin position="25"/>
        <end position="172"/>
    </location>
</feature>
<evidence type="ECO:0000256" key="4">
    <source>
        <dbReference type="ARBA" id="ARBA00023163"/>
    </source>
</evidence>
<feature type="region of interest" description="Disordered" evidence="7">
    <location>
        <begin position="179"/>
        <end position="200"/>
    </location>
</feature>
<proteinExistence type="inferred from homology"/>
<protein>
    <recommendedName>
        <fullName evidence="8">TAFII55 protein conserved region domain-containing protein</fullName>
    </recommendedName>
</protein>
<dbReference type="OrthoDB" id="153872at2759"/>
<feature type="region of interest" description="Disordered" evidence="7">
    <location>
        <begin position="220"/>
        <end position="276"/>
    </location>
</feature>
<comment type="similarity">
    <text evidence="2">Belongs to the TAF7 family.</text>
</comment>
<evidence type="ECO:0000256" key="2">
    <source>
        <dbReference type="ARBA" id="ARBA00009368"/>
    </source>
</evidence>
<dbReference type="STRING" id="246404.A0A507FLN2"/>
<organism evidence="9 10">
    <name type="scientific">Chytriomyces confervae</name>
    <dbReference type="NCBI Taxonomy" id="246404"/>
    <lineage>
        <taxon>Eukaryota</taxon>
        <taxon>Fungi</taxon>
        <taxon>Fungi incertae sedis</taxon>
        <taxon>Chytridiomycota</taxon>
        <taxon>Chytridiomycota incertae sedis</taxon>
        <taxon>Chytridiomycetes</taxon>
        <taxon>Chytridiales</taxon>
        <taxon>Chytriomycetaceae</taxon>
        <taxon>Chytriomyces</taxon>
    </lineage>
</organism>
<dbReference type="PANTHER" id="PTHR12228">
    <property type="entry name" value="TRANSCRIPTION INITIATION FACTOR TFIID 55 KD SUBUNIT-RELATED"/>
    <property type="match status" value="1"/>
</dbReference>
<evidence type="ECO:0000313" key="10">
    <source>
        <dbReference type="Proteomes" id="UP000320333"/>
    </source>
</evidence>
<evidence type="ECO:0000256" key="5">
    <source>
        <dbReference type="ARBA" id="ARBA00023242"/>
    </source>
</evidence>
<name>A0A507FLN2_9FUNG</name>